<evidence type="ECO:0000313" key="5">
    <source>
        <dbReference type="Proteomes" id="UP000245207"/>
    </source>
</evidence>
<dbReference type="InterPro" id="IPR013725">
    <property type="entry name" value="DNA_replication_fac_RFC1_C"/>
</dbReference>
<dbReference type="InterPro" id="IPR008921">
    <property type="entry name" value="DNA_pol3_clamp-load_cplx_C"/>
</dbReference>
<proteinExistence type="predicted"/>
<keyword evidence="1" id="KW-0235">DNA replication</keyword>
<dbReference type="GO" id="GO:0005524">
    <property type="term" value="F:ATP binding"/>
    <property type="evidence" value="ECO:0007669"/>
    <property type="project" value="InterPro"/>
</dbReference>
<dbReference type="STRING" id="35608.A0A2U1KN62"/>
<evidence type="ECO:0000256" key="2">
    <source>
        <dbReference type="SAM" id="MobiDB-lite"/>
    </source>
</evidence>
<gene>
    <name evidence="4" type="ORF">CTI12_AA582570</name>
</gene>
<dbReference type="OrthoDB" id="2919534at2759"/>
<keyword evidence="5" id="KW-1185">Reference proteome</keyword>
<feature type="region of interest" description="Disordered" evidence="2">
    <location>
        <begin position="69"/>
        <end position="97"/>
    </location>
</feature>
<evidence type="ECO:0000256" key="1">
    <source>
        <dbReference type="ARBA" id="ARBA00022705"/>
    </source>
</evidence>
<name>A0A2U1KN62_ARTAN</name>
<dbReference type="EMBL" id="PKPP01015921">
    <property type="protein sequence ID" value="PWA38158.1"/>
    <property type="molecule type" value="Genomic_DNA"/>
</dbReference>
<comment type="caution">
    <text evidence="4">The sequence shown here is derived from an EMBL/GenBank/DDBJ whole genome shotgun (WGS) entry which is preliminary data.</text>
</comment>
<feature type="compositionally biased region" description="Basic and acidic residues" evidence="2">
    <location>
        <begin position="69"/>
        <end position="93"/>
    </location>
</feature>
<dbReference type="Pfam" id="PF08519">
    <property type="entry name" value="RFC1"/>
    <property type="match status" value="1"/>
</dbReference>
<dbReference type="PANTHER" id="PTHR33240:SF15">
    <property type="entry name" value="GAG-PRO-LIKE PROTEIN"/>
    <property type="match status" value="1"/>
</dbReference>
<dbReference type="PANTHER" id="PTHR33240">
    <property type="entry name" value="OS08G0508500 PROTEIN"/>
    <property type="match status" value="1"/>
</dbReference>
<dbReference type="GO" id="GO:0003677">
    <property type="term" value="F:DNA binding"/>
    <property type="evidence" value="ECO:0007669"/>
    <property type="project" value="InterPro"/>
</dbReference>
<accession>A0A2U1KN62</accession>
<dbReference type="GO" id="GO:0005663">
    <property type="term" value="C:DNA replication factor C complex"/>
    <property type="evidence" value="ECO:0007669"/>
    <property type="project" value="InterPro"/>
</dbReference>
<sequence length="232" mass="25617">MDVEFGDGGLSRKTTMKFTVIRAPSPYNVILGRSGLKALRAIPSTIHAMMKFPTPRGIATLVTRRLEDRQASPDEVAERQGDRPPEEIMKGPEARYQPQDQSLSIDVIIKSPLGHWIKFYPLYTLLRPIRIFCKKGESRVTGVRVKNSETWGEQNFNIFGGWLGKNSTMGKNYRLLEDAHVHPLSSVQFNSAAGCKPDTNLFMVTAIVGMTVGLAAGCSSLHGDDGRARLTA</sequence>
<reference evidence="4 5" key="1">
    <citation type="journal article" date="2018" name="Mol. Plant">
        <title>The genome of Artemisia annua provides insight into the evolution of Asteraceae family and artemisinin biosynthesis.</title>
        <authorList>
            <person name="Shen Q."/>
            <person name="Zhang L."/>
            <person name="Liao Z."/>
            <person name="Wang S."/>
            <person name="Yan T."/>
            <person name="Shi P."/>
            <person name="Liu M."/>
            <person name="Fu X."/>
            <person name="Pan Q."/>
            <person name="Wang Y."/>
            <person name="Lv Z."/>
            <person name="Lu X."/>
            <person name="Zhang F."/>
            <person name="Jiang W."/>
            <person name="Ma Y."/>
            <person name="Chen M."/>
            <person name="Hao X."/>
            <person name="Li L."/>
            <person name="Tang Y."/>
            <person name="Lv G."/>
            <person name="Zhou Y."/>
            <person name="Sun X."/>
            <person name="Brodelius P.E."/>
            <person name="Rose J.K.C."/>
            <person name="Tang K."/>
        </authorList>
    </citation>
    <scope>NUCLEOTIDE SEQUENCE [LARGE SCALE GENOMIC DNA]</scope>
    <source>
        <strain evidence="5">cv. Huhao1</strain>
        <tissue evidence="4">Leaf</tissue>
    </source>
</reference>
<dbReference type="GO" id="GO:0006260">
    <property type="term" value="P:DNA replication"/>
    <property type="evidence" value="ECO:0007669"/>
    <property type="project" value="UniProtKB-KW"/>
</dbReference>
<dbReference type="SUPFAM" id="SSF48019">
    <property type="entry name" value="post-AAA+ oligomerization domain-like"/>
    <property type="match status" value="1"/>
</dbReference>
<dbReference type="GO" id="GO:0003689">
    <property type="term" value="F:DNA clamp loader activity"/>
    <property type="evidence" value="ECO:0007669"/>
    <property type="project" value="InterPro"/>
</dbReference>
<protein>
    <submittedName>
        <fullName evidence="4">AAA+ ATPase domain-containing protein</fullName>
    </submittedName>
</protein>
<dbReference type="Proteomes" id="UP000245207">
    <property type="component" value="Unassembled WGS sequence"/>
</dbReference>
<dbReference type="AlphaFoldDB" id="A0A2U1KN62"/>
<organism evidence="4 5">
    <name type="scientific">Artemisia annua</name>
    <name type="common">Sweet wormwood</name>
    <dbReference type="NCBI Taxonomy" id="35608"/>
    <lineage>
        <taxon>Eukaryota</taxon>
        <taxon>Viridiplantae</taxon>
        <taxon>Streptophyta</taxon>
        <taxon>Embryophyta</taxon>
        <taxon>Tracheophyta</taxon>
        <taxon>Spermatophyta</taxon>
        <taxon>Magnoliopsida</taxon>
        <taxon>eudicotyledons</taxon>
        <taxon>Gunneridae</taxon>
        <taxon>Pentapetalae</taxon>
        <taxon>asterids</taxon>
        <taxon>campanulids</taxon>
        <taxon>Asterales</taxon>
        <taxon>Asteraceae</taxon>
        <taxon>Asteroideae</taxon>
        <taxon>Anthemideae</taxon>
        <taxon>Artemisiinae</taxon>
        <taxon>Artemisia</taxon>
    </lineage>
</organism>
<evidence type="ECO:0000313" key="4">
    <source>
        <dbReference type="EMBL" id="PWA38158.1"/>
    </source>
</evidence>
<feature type="domain" description="DNA replication factor RFC1 C-terminal" evidence="3">
    <location>
        <begin position="154"/>
        <end position="190"/>
    </location>
</feature>
<evidence type="ECO:0000259" key="3">
    <source>
        <dbReference type="Pfam" id="PF08519"/>
    </source>
</evidence>